<evidence type="ECO:0000313" key="12">
    <source>
        <dbReference type="Proteomes" id="UP000677228"/>
    </source>
</evidence>
<gene>
    <name evidence="10" type="ORF">OVA965_LOCUS34783</name>
    <name evidence="11" type="ORF">TMI583_LOCUS35722</name>
</gene>
<keyword evidence="8 9" id="KW-0472">Membrane</keyword>
<dbReference type="GO" id="GO:0005886">
    <property type="term" value="C:plasma membrane"/>
    <property type="evidence" value="ECO:0007669"/>
    <property type="project" value="UniProtKB-SubCell"/>
</dbReference>
<comment type="caution">
    <text evidence="10">The sequence shown here is derived from an EMBL/GenBank/DDBJ whole genome shotgun (WGS) entry which is preliminary data.</text>
</comment>
<evidence type="ECO:0000256" key="1">
    <source>
        <dbReference type="ARBA" id="ARBA00000215"/>
    </source>
</evidence>
<dbReference type="EMBL" id="CAJNOK010029599">
    <property type="protein sequence ID" value="CAF1449841.1"/>
    <property type="molecule type" value="Genomic_DNA"/>
</dbReference>
<evidence type="ECO:0000313" key="11">
    <source>
        <dbReference type="EMBL" id="CAF4244705.1"/>
    </source>
</evidence>
<feature type="transmembrane region" description="Helical" evidence="9">
    <location>
        <begin position="77"/>
        <end position="99"/>
    </location>
</feature>
<dbReference type="AlphaFoldDB" id="A0A8S2FGT9"/>
<keyword evidence="6 9" id="KW-0812">Transmembrane</keyword>
<feature type="transmembrane region" description="Helical" evidence="9">
    <location>
        <begin position="42"/>
        <end position="65"/>
    </location>
</feature>
<reference evidence="10" key="1">
    <citation type="submission" date="2021-02" db="EMBL/GenBank/DDBJ databases">
        <authorList>
            <person name="Nowell W R."/>
        </authorList>
    </citation>
    <scope>NUCLEOTIDE SEQUENCE</scope>
</reference>
<comment type="subcellular location">
    <subcellularLocation>
        <location evidence="2 9">Cell membrane</location>
        <topology evidence="2 9">Multi-pass membrane protein</topology>
    </subcellularLocation>
</comment>
<dbReference type="GO" id="GO:0032217">
    <property type="term" value="F:riboflavin transmembrane transporter activity"/>
    <property type="evidence" value="ECO:0007669"/>
    <property type="project" value="UniProtKB-UniRule"/>
</dbReference>
<evidence type="ECO:0000256" key="7">
    <source>
        <dbReference type="ARBA" id="ARBA00022989"/>
    </source>
</evidence>
<evidence type="ECO:0000256" key="5">
    <source>
        <dbReference type="ARBA" id="ARBA00022475"/>
    </source>
</evidence>
<sequence length="414" mass="46772">MLKSRNALTYSLLTGLFLSSWTDINGIFAELPQIVLYQPESWALGANLALVTNFGNIAPFGLILFKCLSKRQFNPVPLNYIIIIIGMVSCLLLVFFWHYTIQIGSRYHSVALLSLAFFLSLLDCTSSVTFADYIQHYRQEYTSTLFLGESLTSIIPSLLAVAQGNGRIYCSNSTTTNTTIVVYETARFSISIYFLCLFFLLTLSLISFILLQWTSLGTRARSNHDKISTEESPSDNNGMKMTLSSYILFSILCVYTSGIIFGVLPSISTYVLIPYGQRIFYLGTVLSPWMLVLVWILGMIKPLVQKKFVLLFVLLGTLVFIIDLFVCVKSPCPPLIDTKIGNFLILFVWLLTYVCLGYPRLVIANYLRTYSQEAMFWFGVYVQLGALVGSVISYILIEILKVFRERSPCENVCY</sequence>
<dbReference type="Proteomes" id="UP000682733">
    <property type="component" value="Unassembled WGS sequence"/>
</dbReference>
<keyword evidence="5 9" id="KW-1003">Cell membrane</keyword>
<feature type="transmembrane region" description="Helical" evidence="9">
    <location>
        <begin position="246"/>
        <end position="267"/>
    </location>
</feature>
<organism evidence="10 12">
    <name type="scientific">Didymodactylos carnosus</name>
    <dbReference type="NCBI Taxonomy" id="1234261"/>
    <lineage>
        <taxon>Eukaryota</taxon>
        <taxon>Metazoa</taxon>
        <taxon>Spiralia</taxon>
        <taxon>Gnathifera</taxon>
        <taxon>Rotifera</taxon>
        <taxon>Eurotatoria</taxon>
        <taxon>Bdelloidea</taxon>
        <taxon>Philodinida</taxon>
        <taxon>Philodinidae</taxon>
        <taxon>Didymodactylos</taxon>
    </lineage>
</organism>
<dbReference type="Proteomes" id="UP000677228">
    <property type="component" value="Unassembled WGS sequence"/>
</dbReference>
<dbReference type="PANTHER" id="PTHR12929:SF10">
    <property type="entry name" value="RIBOFLAVIN TRANSPORTER"/>
    <property type="match status" value="1"/>
</dbReference>
<feature type="transmembrane region" description="Helical" evidence="9">
    <location>
        <begin position="340"/>
        <end position="363"/>
    </location>
</feature>
<evidence type="ECO:0000256" key="6">
    <source>
        <dbReference type="ARBA" id="ARBA00022692"/>
    </source>
</evidence>
<dbReference type="EMBL" id="CAJOBA010051433">
    <property type="protein sequence ID" value="CAF4244705.1"/>
    <property type="molecule type" value="Genomic_DNA"/>
</dbReference>
<evidence type="ECO:0000256" key="9">
    <source>
        <dbReference type="RuleBase" id="RU368035"/>
    </source>
</evidence>
<keyword evidence="4 9" id="KW-0813">Transport</keyword>
<comment type="function">
    <text evidence="9">Plasma membrane transporter mediating the uptake by cells of the water soluble vitamin B2/riboflavin that plays a key role in biochemical oxidation-reduction reactions of the carbohydrate, lipid, and amino acid metabolism.</text>
</comment>
<protein>
    <recommendedName>
        <fullName evidence="9">Riboflavin transporter</fullName>
    </recommendedName>
</protein>
<name>A0A8S2FGT9_9BILA</name>
<evidence type="ECO:0000256" key="2">
    <source>
        <dbReference type="ARBA" id="ARBA00004651"/>
    </source>
</evidence>
<feature type="transmembrane region" description="Helical" evidence="9">
    <location>
        <begin position="375"/>
        <end position="397"/>
    </location>
</feature>
<accession>A0A8S2FGT9</accession>
<feature type="transmembrane region" description="Helical" evidence="9">
    <location>
        <begin position="111"/>
        <end position="131"/>
    </location>
</feature>
<dbReference type="InterPro" id="IPR009357">
    <property type="entry name" value="Riboflavin_transptr"/>
</dbReference>
<evidence type="ECO:0000313" key="10">
    <source>
        <dbReference type="EMBL" id="CAF1449841.1"/>
    </source>
</evidence>
<dbReference type="PANTHER" id="PTHR12929">
    <property type="entry name" value="SOLUTE CARRIER FAMILY 52"/>
    <property type="match status" value="1"/>
</dbReference>
<proteinExistence type="inferred from homology"/>
<comment type="similarity">
    <text evidence="3 9">Belongs to the riboflavin transporter family.</text>
</comment>
<dbReference type="Pfam" id="PF06237">
    <property type="entry name" value="SLC52_ribofla_tr"/>
    <property type="match status" value="1"/>
</dbReference>
<evidence type="ECO:0000256" key="8">
    <source>
        <dbReference type="ARBA" id="ARBA00023136"/>
    </source>
</evidence>
<feature type="transmembrane region" description="Helical" evidence="9">
    <location>
        <begin position="279"/>
        <end position="297"/>
    </location>
</feature>
<evidence type="ECO:0000256" key="3">
    <source>
        <dbReference type="ARBA" id="ARBA00006366"/>
    </source>
</evidence>
<evidence type="ECO:0000256" key="4">
    <source>
        <dbReference type="ARBA" id="ARBA00022448"/>
    </source>
</evidence>
<feature type="transmembrane region" description="Helical" evidence="9">
    <location>
        <begin position="309"/>
        <end position="328"/>
    </location>
</feature>
<keyword evidence="7 9" id="KW-1133">Transmembrane helix</keyword>
<comment type="catalytic activity">
    <reaction evidence="1 9">
        <text>riboflavin(in) = riboflavin(out)</text>
        <dbReference type="Rhea" id="RHEA:35015"/>
        <dbReference type="ChEBI" id="CHEBI:57986"/>
    </reaction>
</comment>
<feature type="transmembrane region" description="Helical" evidence="9">
    <location>
        <begin position="192"/>
        <end position="213"/>
    </location>
</feature>